<dbReference type="Gene3D" id="3.20.20.10">
    <property type="entry name" value="Alanine racemase"/>
    <property type="match status" value="1"/>
</dbReference>
<name>A0A0U0W391_MYCBE</name>
<accession>A0A0U0W391</accession>
<organism evidence="4 5">
    <name type="scientific">Mycobacterium bohemicum DSM 44277</name>
    <dbReference type="NCBI Taxonomy" id="1236609"/>
    <lineage>
        <taxon>Bacteria</taxon>
        <taxon>Bacillati</taxon>
        <taxon>Actinomycetota</taxon>
        <taxon>Actinomycetes</taxon>
        <taxon>Mycobacteriales</taxon>
        <taxon>Mycobacteriaceae</taxon>
        <taxon>Mycobacterium</taxon>
    </lineage>
</organism>
<comment type="similarity">
    <text evidence="1">Belongs to the DSD1 family.</text>
</comment>
<dbReference type="EMBL" id="CSTD01000001">
    <property type="protein sequence ID" value="CPR00810.1"/>
    <property type="molecule type" value="Genomic_DNA"/>
</dbReference>
<dbReference type="SMART" id="SM01119">
    <property type="entry name" value="D-ser_dehydrat"/>
    <property type="match status" value="1"/>
</dbReference>
<dbReference type="GO" id="GO:0036088">
    <property type="term" value="P:D-serine catabolic process"/>
    <property type="evidence" value="ECO:0007669"/>
    <property type="project" value="TreeGrafter"/>
</dbReference>
<dbReference type="SUPFAM" id="SSF51419">
    <property type="entry name" value="PLP-binding barrel"/>
    <property type="match status" value="1"/>
</dbReference>
<evidence type="ECO:0000256" key="1">
    <source>
        <dbReference type="ARBA" id="ARBA00005323"/>
    </source>
</evidence>
<evidence type="ECO:0000256" key="2">
    <source>
        <dbReference type="ARBA" id="ARBA00023239"/>
    </source>
</evidence>
<proteinExistence type="inferred from homology"/>
<dbReference type="GO" id="GO:0008721">
    <property type="term" value="F:D-serine ammonia-lyase activity"/>
    <property type="evidence" value="ECO:0007669"/>
    <property type="project" value="TreeGrafter"/>
</dbReference>
<dbReference type="InterPro" id="IPR029066">
    <property type="entry name" value="PLP-binding_barrel"/>
</dbReference>
<dbReference type="InterPro" id="IPR051466">
    <property type="entry name" value="D-amino_acid_metab_enzyme"/>
</dbReference>
<feature type="domain" description="D-serine dehydratase-like" evidence="3">
    <location>
        <begin position="272"/>
        <end position="361"/>
    </location>
</feature>
<protein>
    <submittedName>
        <fullName evidence="4">D-amino acid deaminase</fullName>
    </submittedName>
</protein>
<keyword evidence="2" id="KW-0456">Lyase</keyword>
<evidence type="ECO:0000313" key="4">
    <source>
        <dbReference type="EMBL" id="CPR00810.1"/>
    </source>
</evidence>
<sequence>MSAAEVLARAEIGLPGSRYRVPTPALILDEAALDANISRMAERTRGRVALRPHAKTHKCSWIARKQAAAGAVGVCCAKLGKAEALSAAGVRDILLTSPVADPEMPRRLCDVAAVDSGFSCVVDHPDPASALAAEARRRGVTMRVLIDVDVGLMRTGVAGVAEALSLADHIRRQPSLTLAGVQGYGGHWQHIAGYRARREAVGAGMDVLAGVVEGLRSAGHRVETITGGGTGTVQSDLEVGLLTELQPGSYVFMDAQYRDALGDDADGAFATSLFVSAQVISANAVPIVTVDAGLKAFATDGPPPRPAGARFAGSTYGFFGDEHGALTRPAGGPVRLGERVELVAPHCDPTVDRYDAYHVVREDTLAAIIPIEAARASR</sequence>
<dbReference type="InterPro" id="IPR001608">
    <property type="entry name" value="Ala_racemase_N"/>
</dbReference>
<dbReference type="Gene3D" id="2.40.37.20">
    <property type="entry name" value="D-serine dehydratase-like domain"/>
    <property type="match status" value="1"/>
</dbReference>
<evidence type="ECO:0000313" key="5">
    <source>
        <dbReference type="Proteomes" id="UP000198875"/>
    </source>
</evidence>
<dbReference type="InterPro" id="IPR042208">
    <property type="entry name" value="D-ser_dehydrat-like_sf"/>
</dbReference>
<dbReference type="PANTHER" id="PTHR28004:SF2">
    <property type="entry name" value="D-SERINE DEHYDRATASE"/>
    <property type="match status" value="1"/>
</dbReference>
<dbReference type="CDD" id="cd06819">
    <property type="entry name" value="PLPDE_III_LS_D-TA"/>
    <property type="match status" value="1"/>
</dbReference>
<evidence type="ECO:0000259" key="3">
    <source>
        <dbReference type="SMART" id="SM01119"/>
    </source>
</evidence>
<dbReference type="Proteomes" id="UP000198875">
    <property type="component" value="Unassembled WGS sequence"/>
</dbReference>
<dbReference type="Pfam" id="PF14031">
    <property type="entry name" value="D-ser_dehydrat"/>
    <property type="match status" value="1"/>
</dbReference>
<dbReference type="AlphaFoldDB" id="A0A0U0W391"/>
<gene>
    <name evidence="4" type="ORF">BN971_00022</name>
</gene>
<dbReference type="InterPro" id="IPR026956">
    <property type="entry name" value="D-ser_dehydrat-like_dom"/>
</dbReference>
<dbReference type="PANTHER" id="PTHR28004">
    <property type="entry name" value="ZGC:162816-RELATED"/>
    <property type="match status" value="1"/>
</dbReference>
<reference evidence="4 5" key="1">
    <citation type="submission" date="2015-03" db="EMBL/GenBank/DDBJ databases">
        <authorList>
            <person name="Murphy D."/>
        </authorList>
    </citation>
    <scope>NUCLEOTIDE SEQUENCE [LARGE SCALE GENOMIC DNA]</scope>
    <source>
        <strain evidence="4 5">DSM 44277</strain>
    </source>
</reference>
<dbReference type="Pfam" id="PF01168">
    <property type="entry name" value="Ala_racemase_N"/>
    <property type="match status" value="1"/>
</dbReference>